<dbReference type="EMBL" id="KI894007">
    <property type="protein sequence ID" value="OCF53538.1"/>
    <property type="molecule type" value="Genomic_DNA"/>
</dbReference>
<reference evidence="3" key="2">
    <citation type="submission" date="2013-07" db="EMBL/GenBank/DDBJ databases">
        <authorList>
            <consortium name="The Broad Institute Genome Sequencing Platform"/>
            <person name="Cuomo C."/>
            <person name="Litvintseva A."/>
            <person name="Chen Y."/>
            <person name="Heitman J."/>
            <person name="Sun S."/>
            <person name="Springer D."/>
            <person name="Dromer F."/>
            <person name="Young S.K."/>
            <person name="Zeng Q."/>
            <person name="Gargeya S."/>
            <person name="Fitzgerald M."/>
            <person name="Abouelleil A."/>
            <person name="Alvarado L."/>
            <person name="Berlin A.M."/>
            <person name="Chapman S.B."/>
            <person name="Dewar J."/>
            <person name="Goldberg J."/>
            <person name="Griggs A."/>
            <person name="Gujja S."/>
            <person name="Hansen M."/>
            <person name="Howarth C."/>
            <person name="Imamovic A."/>
            <person name="Larimer J."/>
            <person name="McCowan C."/>
            <person name="Murphy C."/>
            <person name="Pearson M."/>
            <person name="Priest M."/>
            <person name="Roberts A."/>
            <person name="Saif S."/>
            <person name="Shea T."/>
            <person name="Sykes S."/>
            <person name="Wortman J."/>
            <person name="Nusbaum C."/>
            <person name="Birren B."/>
        </authorList>
    </citation>
    <scope>NUCLEOTIDE SEQUENCE</scope>
    <source>
        <strain evidence="3">CBS 10737</strain>
    </source>
</reference>
<dbReference type="GO" id="GO:0010257">
    <property type="term" value="P:NADH dehydrogenase complex assembly"/>
    <property type="evidence" value="ECO:0007669"/>
    <property type="project" value="TreeGrafter"/>
</dbReference>
<dbReference type="AlphaFoldDB" id="A0A1B9ID10"/>
<dbReference type="OrthoDB" id="426386at2759"/>
<dbReference type="Proteomes" id="UP000094020">
    <property type="component" value="Chromosome 1"/>
</dbReference>
<reference evidence="2" key="1">
    <citation type="submission" date="2013-07" db="EMBL/GenBank/DDBJ databases">
        <title>The Genome Sequence of Cryptococcus pinus CBS10737.</title>
        <authorList>
            <consortium name="The Broad Institute Genome Sequencing Platform"/>
            <person name="Cuomo C."/>
            <person name="Litvintseva A."/>
            <person name="Chen Y."/>
            <person name="Heitman J."/>
            <person name="Sun S."/>
            <person name="Springer D."/>
            <person name="Dromer F."/>
            <person name="Young S.K."/>
            <person name="Zeng Q."/>
            <person name="Gargeya S."/>
            <person name="Fitzgerald M."/>
            <person name="Abouelleil A."/>
            <person name="Alvarado L."/>
            <person name="Berlin A.M."/>
            <person name="Chapman S.B."/>
            <person name="Dewar J."/>
            <person name="Goldberg J."/>
            <person name="Griggs A."/>
            <person name="Gujja S."/>
            <person name="Hansen M."/>
            <person name="Howarth C."/>
            <person name="Imamovic A."/>
            <person name="Larimer J."/>
            <person name="McCowan C."/>
            <person name="Murphy C."/>
            <person name="Pearson M."/>
            <person name="Priest M."/>
            <person name="Roberts A."/>
            <person name="Saif S."/>
            <person name="Shea T."/>
            <person name="Sykes S."/>
            <person name="Wortman J."/>
            <person name="Nusbaum C."/>
            <person name="Birren B."/>
        </authorList>
    </citation>
    <scope>NUCLEOTIDE SEQUENCE [LARGE SCALE GENOMIC DNA]</scope>
    <source>
        <strain evidence="2">CBS 10737</strain>
    </source>
</reference>
<evidence type="ECO:0000313" key="3">
    <source>
        <dbReference type="EMBL" id="WWC66581.1"/>
    </source>
</evidence>
<dbReference type="GO" id="GO:0051082">
    <property type="term" value="F:unfolded protein binding"/>
    <property type="evidence" value="ECO:0007669"/>
    <property type="project" value="TreeGrafter"/>
</dbReference>
<dbReference type="GeneID" id="30169212"/>
<protein>
    <recommendedName>
        <fullName evidence="1">NADH:ubiquinone oxidoreductase intermediate-associated protein 30 domain-containing protein</fullName>
    </recommendedName>
</protein>
<organism evidence="2">
    <name type="scientific">Kwoniella pini CBS 10737</name>
    <dbReference type="NCBI Taxonomy" id="1296096"/>
    <lineage>
        <taxon>Eukaryota</taxon>
        <taxon>Fungi</taxon>
        <taxon>Dikarya</taxon>
        <taxon>Basidiomycota</taxon>
        <taxon>Agaricomycotina</taxon>
        <taxon>Tremellomycetes</taxon>
        <taxon>Tremellales</taxon>
        <taxon>Cryptococcaceae</taxon>
        <taxon>Kwoniella</taxon>
    </lineage>
</organism>
<dbReference type="EMBL" id="CP144519">
    <property type="protein sequence ID" value="WWC66581.1"/>
    <property type="molecule type" value="Genomic_DNA"/>
</dbReference>
<evidence type="ECO:0000259" key="1">
    <source>
        <dbReference type="Pfam" id="PF08547"/>
    </source>
</evidence>
<gene>
    <name evidence="2" type="ORF">I206_00843</name>
    <name evidence="3" type="ORF">I206_100484</name>
</gene>
<accession>A0A1B9ID10</accession>
<dbReference type="InterPro" id="IPR039131">
    <property type="entry name" value="NDUFAF1"/>
</dbReference>
<dbReference type="KEGG" id="kpin:30169212"/>
<dbReference type="PANTHER" id="PTHR13194">
    <property type="entry name" value="COMPLEX I INTERMEDIATE-ASSOCIATED PROTEIN 30"/>
    <property type="match status" value="1"/>
</dbReference>
<name>A0A1B9ID10_9TREE</name>
<evidence type="ECO:0000313" key="4">
    <source>
        <dbReference type="Proteomes" id="UP000094020"/>
    </source>
</evidence>
<evidence type="ECO:0000313" key="2">
    <source>
        <dbReference type="EMBL" id="OCF53538.1"/>
    </source>
</evidence>
<sequence length="277" mass="31376">MPLASNETETIFPSWQFDHWRAVDDRVRGGSSISHLDSIKLDQEYKVENQLYDDAEKGGKAAARFWGNLDIDTLGGAGFASQAYRYGPSPLKLPQLSYNGIAIHYQPDPKTKYTSSTPTNFTFVLKTTPTSNIPKHPKTPGPPREAQLTYEVSFPLFPNLNESNPGRKHVAIFEWKEFKATYRGKNVPEGDEKWVPLDPGLIYELSIMCRSDFGKQHGDFGVVINSIEAVRKAKRVGMWIRLCDFWKGVTTWVSGLFSSSENNIRLDDEDEKQRLIV</sequence>
<dbReference type="InterPro" id="IPR013857">
    <property type="entry name" value="NADH-UbQ_OxRdtase-assoc_prot30"/>
</dbReference>
<reference evidence="2" key="3">
    <citation type="submission" date="2016-07" db="EMBL/GenBank/DDBJ databases">
        <title>Evolution of pathogenesis and genome organization in the Tremellales.</title>
        <authorList>
            <person name="Cuomo C."/>
            <person name="Litvintseva A."/>
            <person name="Heitman J."/>
            <person name="Chen Y."/>
            <person name="Sun S."/>
            <person name="Springer D."/>
            <person name="Dromer F."/>
            <person name="Young S."/>
            <person name="Zeng Q."/>
            <person name="Chapman S."/>
            <person name="Gujja S."/>
            <person name="Saif S."/>
            <person name="Birren B."/>
        </authorList>
    </citation>
    <scope>NUCLEOTIDE SEQUENCE</scope>
    <source>
        <strain evidence="2">CBS 10737</strain>
    </source>
</reference>
<dbReference type="Pfam" id="PF08547">
    <property type="entry name" value="CIA30"/>
    <property type="match status" value="1"/>
</dbReference>
<dbReference type="STRING" id="1296096.A0A1B9ID10"/>
<keyword evidence="4" id="KW-1185">Reference proteome</keyword>
<proteinExistence type="predicted"/>
<feature type="domain" description="NADH:ubiquinone oxidoreductase intermediate-associated protein 30" evidence="1">
    <location>
        <begin position="16"/>
        <end position="223"/>
    </location>
</feature>
<dbReference type="RefSeq" id="XP_019014757.1">
    <property type="nucleotide sequence ID" value="XM_019152619.1"/>
</dbReference>
<reference evidence="3" key="4">
    <citation type="submission" date="2024-02" db="EMBL/GenBank/DDBJ databases">
        <title>Comparative genomics of Cryptococcus and Kwoniella reveals pathogenesis evolution and contrasting modes of karyotype evolution via chromosome fusion or intercentromeric recombination.</title>
        <authorList>
            <person name="Coelho M.A."/>
            <person name="David-Palma M."/>
            <person name="Shea T."/>
            <person name="Bowers K."/>
            <person name="McGinley-Smith S."/>
            <person name="Mohammad A.W."/>
            <person name="Gnirke A."/>
            <person name="Yurkov A.M."/>
            <person name="Nowrousian M."/>
            <person name="Sun S."/>
            <person name="Cuomo C.A."/>
            <person name="Heitman J."/>
        </authorList>
    </citation>
    <scope>NUCLEOTIDE SEQUENCE</scope>
    <source>
        <strain evidence="3">CBS 10737</strain>
    </source>
</reference>
<dbReference type="PANTHER" id="PTHR13194:SF19">
    <property type="entry name" value="NAD(P)-BINDING ROSSMANN-FOLD SUPERFAMILY PROTEIN"/>
    <property type="match status" value="1"/>
</dbReference>